<dbReference type="EMBL" id="JAQMWT010000387">
    <property type="protein sequence ID" value="KAJ8602285.1"/>
    <property type="molecule type" value="Genomic_DNA"/>
</dbReference>
<dbReference type="GO" id="GO:0005634">
    <property type="term" value="C:nucleus"/>
    <property type="evidence" value="ECO:0007669"/>
    <property type="project" value="TreeGrafter"/>
</dbReference>
<keyword evidence="4" id="KW-1185">Reference proteome</keyword>
<dbReference type="Proteomes" id="UP001230188">
    <property type="component" value="Unassembled WGS sequence"/>
</dbReference>
<gene>
    <name evidence="3" type="ORF">CTAYLR_007854</name>
</gene>
<dbReference type="PROSITE" id="PS50142">
    <property type="entry name" value="RNASE_3_2"/>
    <property type="match status" value="1"/>
</dbReference>
<reference evidence="3" key="1">
    <citation type="submission" date="2023-01" db="EMBL/GenBank/DDBJ databases">
        <title>Metagenome sequencing of chrysophaentin producing Chrysophaeum taylorii.</title>
        <authorList>
            <person name="Davison J."/>
            <person name="Bewley C."/>
        </authorList>
    </citation>
    <scope>NUCLEOTIDE SEQUENCE</scope>
    <source>
        <strain evidence="3">NIES-1699</strain>
    </source>
</reference>
<dbReference type="PANTHER" id="PTHR11207">
    <property type="entry name" value="RIBONUCLEASE III"/>
    <property type="match status" value="1"/>
</dbReference>
<dbReference type="Gene3D" id="1.10.1520.10">
    <property type="entry name" value="Ribonuclease III domain"/>
    <property type="match status" value="1"/>
</dbReference>
<evidence type="ECO:0000313" key="4">
    <source>
        <dbReference type="Proteomes" id="UP001230188"/>
    </source>
</evidence>
<sequence length="270" mass="29605">MRRSVNTKSEVTECSVRSVFSECGLLNVRIHETWPYAQAFAHPSKSADEGLALQNQRLEFLGDAVLDLATAAYAFELFPDDDEGVLTTVRQQLVNRQSLARFSRCLGLDAFLGATPSDRILADTFEALIAARYVDVLTGTNDIGLAYAETTTFVRAVIDKHGLDLCAVIQPFKSDNHFNVTNFKGHLNVVCLKYANKAPVYSCVGDREVNGVRHWTMKVDTPVFDVTANATATTKLGASHKAAAIALSHIRKAIKDEKIVDRAAPSWGVM</sequence>
<dbReference type="GO" id="GO:0004525">
    <property type="term" value="F:ribonuclease III activity"/>
    <property type="evidence" value="ECO:0007669"/>
    <property type="project" value="InterPro"/>
</dbReference>
<dbReference type="AlphaFoldDB" id="A0AAD7UCH6"/>
<dbReference type="InterPro" id="IPR036389">
    <property type="entry name" value="RNase_III_sf"/>
</dbReference>
<protein>
    <recommendedName>
        <fullName evidence="2">RNase III domain-containing protein</fullName>
    </recommendedName>
</protein>
<proteinExistence type="predicted"/>
<evidence type="ECO:0000259" key="2">
    <source>
        <dbReference type="PROSITE" id="PS50142"/>
    </source>
</evidence>
<comment type="caution">
    <text evidence="3">The sequence shown here is derived from an EMBL/GenBank/DDBJ whole genome shotgun (WGS) entry which is preliminary data.</text>
</comment>
<evidence type="ECO:0000256" key="1">
    <source>
        <dbReference type="ARBA" id="ARBA00022884"/>
    </source>
</evidence>
<keyword evidence="1" id="KW-0694">RNA-binding</keyword>
<dbReference type="PROSITE" id="PS00517">
    <property type="entry name" value="RNASE_3_1"/>
    <property type="match status" value="1"/>
</dbReference>
<dbReference type="GO" id="GO:0006396">
    <property type="term" value="P:RNA processing"/>
    <property type="evidence" value="ECO:0007669"/>
    <property type="project" value="InterPro"/>
</dbReference>
<dbReference type="SUPFAM" id="SSF69065">
    <property type="entry name" value="RNase III domain-like"/>
    <property type="match status" value="1"/>
</dbReference>
<dbReference type="GO" id="GO:0003725">
    <property type="term" value="F:double-stranded RNA binding"/>
    <property type="evidence" value="ECO:0007669"/>
    <property type="project" value="TreeGrafter"/>
</dbReference>
<dbReference type="CDD" id="cd00593">
    <property type="entry name" value="RIBOc"/>
    <property type="match status" value="1"/>
</dbReference>
<dbReference type="CDD" id="cd00048">
    <property type="entry name" value="DSRM_SF"/>
    <property type="match status" value="1"/>
</dbReference>
<feature type="domain" description="RNase III" evidence="2">
    <location>
        <begin position="26"/>
        <end position="137"/>
    </location>
</feature>
<dbReference type="PANTHER" id="PTHR11207:SF0">
    <property type="entry name" value="RIBONUCLEASE 3"/>
    <property type="match status" value="1"/>
</dbReference>
<dbReference type="Gene3D" id="3.30.160.20">
    <property type="match status" value="1"/>
</dbReference>
<dbReference type="SUPFAM" id="SSF54768">
    <property type="entry name" value="dsRNA-binding domain-like"/>
    <property type="match status" value="1"/>
</dbReference>
<dbReference type="GO" id="GO:0010468">
    <property type="term" value="P:regulation of gene expression"/>
    <property type="evidence" value="ECO:0007669"/>
    <property type="project" value="TreeGrafter"/>
</dbReference>
<organism evidence="3 4">
    <name type="scientific">Chrysophaeum taylorii</name>
    <dbReference type="NCBI Taxonomy" id="2483200"/>
    <lineage>
        <taxon>Eukaryota</taxon>
        <taxon>Sar</taxon>
        <taxon>Stramenopiles</taxon>
        <taxon>Ochrophyta</taxon>
        <taxon>Pelagophyceae</taxon>
        <taxon>Pelagomonadales</taxon>
        <taxon>Pelagomonadaceae</taxon>
        <taxon>Chrysophaeum</taxon>
    </lineage>
</organism>
<dbReference type="SMART" id="SM00535">
    <property type="entry name" value="RIBOc"/>
    <property type="match status" value="1"/>
</dbReference>
<accession>A0AAD7UCH6</accession>
<dbReference type="InterPro" id="IPR000999">
    <property type="entry name" value="RNase_III_dom"/>
</dbReference>
<dbReference type="Pfam" id="PF00636">
    <property type="entry name" value="Ribonuclease_3"/>
    <property type="match status" value="1"/>
</dbReference>
<name>A0AAD7UCH6_9STRA</name>
<evidence type="ECO:0000313" key="3">
    <source>
        <dbReference type="EMBL" id="KAJ8602285.1"/>
    </source>
</evidence>